<comment type="caution">
    <text evidence="1">The sequence shown here is derived from an EMBL/GenBank/DDBJ whole genome shotgun (WGS) entry which is preliminary data.</text>
</comment>
<dbReference type="AlphaFoldDB" id="A0A5B7IXQ1"/>
<sequence length="95" mass="10844">MAIYDIDYHPLILCLFELASFGEEHKHHLLLPPPEPSTHSFIRRAALLAGPSLPCPAKHLVIIRPITQASRELRFLKNIRLQSLPATYCIVFVYL</sequence>
<gene>
    <name evidence="1" type="ORF">E2C01_081336</name>
</gene>
<organism evidence="1 2">
    <name type="scientific">Portunus trituberculatus</name>
    <name type="common">Swimming crab</name>
    <name type="synonym">Neptunus trituberculatus</name>
    <dbReference type="NCBI Taxonomy" id="210409"/>
    <lineage>
        <taxon>Eukaryota</taxon>
        <taxon>Metazoa</taxon>
        <taxon>Ecdysozoa</taxon>
        <taxon>Arthropoda</taxon>
        <taxon>Crustacea</taxon>
        <taxon>Multicrustacea</taxon>
        <taxon>Malacostraca</taxon>
        <taxon>Eumalacostraca</taxon>
        <taxon>Eucarida</taxon>
        <taxon>Decapoda</taxon>
        <taxon>Pleocyemata</taxon>
        <taxon>Brachyura</taxon>
        <taxon>Eubrachyura</taxon>
        <taxon>Portunoidea</taxon>
        <taxon>Portunidae</taxon>
        <taxon>Portuninae</taxon>
        <taxon>Portunus</taxon>
    </lineage>
</organism>
<keyword evidence="2" id="KW-1185">Reference proteome</keyword>
<dbReference type="Proteomes" id="UP000324222">
    <property type="component" value="Unassembled WGS sequence"/>
</dbReference>
<evidence type="ECO:0000313" key="1">
    <source>
        <dbReference type="EMBL" id="MPC86506.1"/>
    </source>
</evidence>
<protein>
    <submittedName>
        <fullName evidence="1">Uncharacterized protein</fullName>
    </submittedName>
</protein>
<evidence type="ECO:0000313" key="2">
    <source>
        <dbReference type="Proteomes" id="UP000324222"/>
    </source>
</evidence>
<reference evidence="1 2" key="1">
    <citation type="submission" date="2019-05" db="EMBL/GenBank/DDBJ databases">
        <title>Another draft genome of Portunus trituberculatus and its Hox gene families provides insights of decapod evolution.</title>
        <authorList>
            <person name="Jeong J.-H."/>
            <person name="Song I."/>
            <person name="Kim S."/>
            <person name="Choi T."/>
            <person name="Kim D."/>
            <person name="Ryu S."/>
            <person name="Kim W."/>
        </authorList>
    </citation>
    <scope>NUCLEOTIDE SEQUENCE [LARGE SCALE GENOMIC DNA]</scope>
    <source>
        <tissue evidence="1">Muscle</tissue>
    </source>
</reference>
<proteinExistence type="predicted"/>
<name>A0A5B7IXQ1_PORTR</name>
<accession>A0A5B7IXQ1</accession>
<dbReference type="EMBL" id="VSRR010071690">
    <property type="protein sequence ID" value="MPC86506.1"/>
    <property type="molecule type" value="Genomic_DNA"/>
</dbReference>